<dbReference type="PANTHER" id="PTHR34055:SF1">
    <property type="entry name" value="EXPRESSED PROTEIN"/>
    <property type="match status" value="1"/>
</dbReference>
<feature type="compositionally biased region" description="Acidic residues" evidence="1">
    <location>
        <begin position="110"/>
        <end position="126"/>
    </location>
</feature>
<protein>
    <submittedName>
        <fullName evidence="2">Uncharacterized protein</fullName>
    </submittedName>
</protein>
<evidence type="ECO:0000313" key="3">
    <source>
        <dbReference type="Proteomes" id="UP000824469"/>
    </source>
</evidence>
<reference evidence="2 3" key="1">
    <citation type="journal article" date="2021" name="Nat. Plants">
        <title>The Taxus genome provides insights into paclitaxel biosynthesis.</title>
        <authorList>
            <person name="Xiong X."/>
            <person name="Gou J."/>
            <person name="Liao Q."/>
            <person name="Li Y."/>
            <person name="Zhou Q."/>
            <person name="Bi G."/>
            <person name="Li C."/>
            <person name="Du R."/>
            <person name="Wang X."/>
            <person name="Sun T."/>
            <person name="Guo L."/>
            <person name="Liang H."/>
            <person name="Lu P."/>
            <person name="Wu Y."/>
            <person name="Zhang Z."/>
            <person name="Ro D.K."/>
            <person name="Shang Y."/>
            <person name="Huang S."/>
            <person name="Yan J."/>
        </authorList>
    </citation>
    <scope>NUCLEOTIDE SEQUENCE [LARGE SCALE GENOMIC DNA]</scope>
    <source>
        <strain evidence="2">Ta-2019</strain>
    </source>
</reference>
<name>A0AA38FGK5_TAXCH</name>
<keyword evidence="3" id="KW-1185">Reference proteome</keyword>
<dbReference type="OMA" id="SNNGFRH"/>
<dbReference type="PANTHER" id="PTHR34055">
    <property type="entry name" value="OS09G0491596 PROTEIN"/>
    <property type="match status" value="1"/>
</dbReference>
<organism evidence="2 3">
    <name type="scientific">Taxus chinensis</name>
    <name type="common">Chinese yew</name>
    <name type="synonym">Taxus wallichiana var. chinensis</name>
    <dbReference type="NCBI Taxonomy" id="29808"/>
    <lineage>
        <taxon>Eukaryota</taxon>
        <taxon>Viridiplantae</taxon>
        <taxon>Streptophyta</taxon>
        <taxon>Embryophyta</taxon>
        <taxon>Tracheophyta</taxon>
        <taxon>Spermatophyta</taxon>
        <taxon>Pinopsida</taxon>
        <taxon>Pinidae</taxon>
        <taxon>Conifers II</taxon>
        <taxon>Cupressales</taxon>
        <taxon>Taxaceae</taxon>
        <taxon>Taxus</taxon>
    </lineage>
</organism>
<feature type="compositionally biased region" description="Basic and acidic residues" evidence="1">
    <location>
        <begin position="127"/>
        <end position="140"/>
    </location>
</feature>
<comment type="caution">
    <text evidence="2">The sequence shown here is derived from an EMBL/GenBank/DDBJ whole genome shotgun (WGS) entry which is preliminary data.</text>
</comment>
<feature type="non-terminal residue" evidence="2">
    <location>
        <position position="200"/>
    </location>
</feature>
<evidence type="ECO:0000313" key="2">
    <source>
        <dbReference type="EMBL" id="KAH9301688.1"/>
    </source>
</evidence>
<sequence>KRSKQLWKQGHLMTQLTIRSRVRPLSDSFCRGWFSQLLLAHRCPLDRFPVQIHSSTSSSAGGLMGRGRGKGKKLLSVSKHEDPGSGGEDSIPAYRRRGRPLAQKGTKDDVDGDEEEMENMIAEGEEDLKPAKEHKGTENGKKRKRHVSQSTDSHTTELVADKNGISARSVVDEPTKPNALARNGSRRKSKPRRAAEAGVE</sequence>
<accession>A0AA38FGK5</accession>
<feature type="non-terminal residue" evidence="2">
    <location>
        <position position="1"/>
    </location>
</feature>
<gene>
    <name evidence="2" type="ORF">KI387_013271</name>
</gene>
<dbReference type="EMBL" id="JAHRHJ020000009">
    <property type="protein sequence ID" value="KAH9301688.1"/>
    <property type="molecule type" value="Genomic_DNA"/>
</dbReference>
<dbReference type="Proteomes" id="UP000824469">
    <property type="component" value="Unassembled WGS sequence"/>
</dbReference>
<feature type="region of interest" description="Disordered" evidence="1">
    <location>
        <begin position="52"/>
        <end position="200"/>
    </location>
</feature>
<proteinExistence type="predicted"/>
<evidence type="ECO:0000256" key="1">
    <source>
        <dbReference type="SAM" id="MobiDB-lite"/>
    </source>
</evidence>
<dbReference type="AlphaFoldDB" id="A0AA38FGK5"/>